<dbReference type="KEGG" id="mauu:NCTC10437_00879"/>
<dbReference type="STRING" id="1791.GCA_001049355_04194"/>
<dbReference type="EMBL" id="LR134356">
    <property type="protein sequence ID" value="VEG51766.1"/>
    <property type="molecule type" value="Genomic_DNA"/>
</dbReference>
<organism evidence="1 2">
    <name type="scientific">Mycolicibacterium aurum</name>
    <name type="common">Mycobacterium aurum</name>
    <dbReference type="NCBI Taxonomy" id="1791"/>
    <lineage>
        <taxon>Bacteria</taxon>
        <taxon>Bacillati</taxon>
        <taxon>Actinomycetota</taxon>
        <taxon>Actinomycetes</taxon>
        <taxon>Mycobacteriales</taxon>
        <taxon>Mycobacteriaceae</taxon>
        <taxon>Mycolicibacterium</taxon>
    </lineage>
</organism>
<gene>
    <name evidence="1" type="ORF">NCTC10437_00879</name>
</gene>
<evidence type="ECO:0000313" key="2">
    <source>
        <dbReference type="Proteomes" id="UP000279306"/>
    </source>
</evidence>
<reference evidence="1 2" key="1">
    <citation type="submission" date="2018-12" db="EMBL/GenBank/DDBJ databases">
        <authorList>
            <consortium name="Pathogen Informatics"/>
        </authorList>
    </citation>
    <scope>NUCLEOTIDE SEQUENCE [LARGE SCALE GENOMIC DNA]</scope>
    <source>
        <strain evidence="1 2">NCTC10437</strain>
    </source>
</reference>
<name>A0A448IH22_MYCAU</name>
<accession>A0A448IH22</accession>
<dbReference type="AlphaFoldDB" id="A0A448IH22"/>
<proteinExistence type="predicted"/>
<keyword evidence="2" id="KW-1185">Reference proteome</keyword>
<dbReference type="Proteomes" id="UP000279306">
    <property type="component" value="Chromosome"/>
</dbReference>
<protein>
    <recommendedName>
        <fullName evidence="3">NurA domain-containing protein</fullName>
    </recommendedName>
</protein>
<evidence type="ECO:0000313" key="1">
    <source>
        <dbReference type="EMBL" id="VEG51766.1"/>
    </source>
</evidence>
<evidence type="ECO:0008006" key="3">
    <source>
        <dbReference type="Google" id="ProtNLM"/>
    </source>
</evidence>
<sequence>MPYETLSGGHEKASRLGHATAAVRALADKSDFYVPAEKLGDTSWLRERILSREGLPPSAATLKSALAIDGSNVAEAVRDGMPSVVYGYAQAAAAFVDLEIMEQQRMQRFVDPVAIAEAVNSALISLDLPIAGAYAREGIGIVTSWRELIARLFATKKIEVNRLDQSLLDLLMLLHGAPGAPSEVVPVNCPNGVCSEKDIEVPADGRQCPSCGFDLYPTDTLRIHEAVGEEGRNEEPLGRLRSVVELLVLVGLTTLLWEQSRNDLLASTLFILDGPLAMYGEPAKLRGRAEDYFQAMANTTPGEGPYICGIEKSGAMVDYARQLAHHDVLVSGELLICDSAVIGRIANTADPGNYGKETYWGRKFIYRAQDGRVVVPTVMPANGPAYAAGGGQPGPSGYPTLTAILDVIDRTGSSMYRDGIIPVAAAHGKAAFPIGVGTDVLRLVAKRKLGLDHSAGGGPSR</sequence>